<evidence type="ECO:0000313" key="3">
    <source>
        <dbReference type="EMBL" id="QUE51048.1"/>
    </source>
</evidence>
<dbReference type="Pfam" id="PF20171">
    <property type="entry name" value="OpcA_G6PD_C"/>
    <property type="match status" value="1"/>
</dbReference>
<reference evidence="3" key="1">
    <citation type="submission" date="2021-04" db="EMBL/GenBank/DDBJ databases">
        <title>Luteolibacter sp. 32A isolated from the skin of an Anderson's salamander (Ambystoma andersonii).</title>
        <authorList>
            <person name="Spergser J."/>
            <person name="Busse H.-J."/>
        </authorList>
    </citation>
    <scope>NUCLEOTIDE SEQUENCE</scope>
    <source>
        <strain evidence="3">32A</strain>
    </source>
</reference>
<evidence type="ECO:0000313" key="4">
    <source>
        <dbReference type="Proteomes" id="UP000676169"/>
    </source>
</evidence>
<dbReference type="Proteomes" id="UP000676169">
    <property type="component" value="Chromosome"/>
</dbReference>
<keyword evidence="4" id="KW-1185">Reference proteome</keyword>
<dbReference type="Pfam" id="PF10128">
    <property type="entry name" value="OpcA_G6PD_assem"/>
    <property type="match status" value="1"/>
</dbReference>
<accession>A0A975G8R4</accession>
<organism evidence="3 4">
    <name type="scientific">Luteolibacter ambystomatis</name>
    <dbReference type="NCBI Taxonomy" id="2824561"/>
    <lineage>
        <taxon>Bacteria</taxon>
        <taxon>Pseudomonadati</taxon>
        <taxon>Verrucomicrobiota</taxon>
        <taxon>Verrucomicrobiia</taxon>
        <taxon>Verrucomicrobiales</taxon>
        <taxon>Verrucomicrobiaceae</taxon>
        <taxon>Luteolibacter</taxon>
    </lineage>
</organism>
<dbReference type="InterPro" id="IPR046801">
    <property type="entry name" value="OpcA_G6PD_N"/>
</dbReference>
<evidence type="ECO:0000259" key="1">
    <source>
        <dbReference type="Pfam" id="PF10128"/>
    </source>
</evidence>
<gene>
    <name evidence="3" type="ORF">KBB96_19600</name>
</gene>
<dbReference type="RefSeq" id="WP_211631187.1">
    <property type="nucleotide sequence ID" value="NZ_CP073100.1"/>
</dbReference>
<proteinExistence type="predicted"/>
<dbReference type="PANTHER" id="PTHR38658">
    <property type="entry name" value="OXPP CYCLE PROTEIN OPCA-RELATED"/>
    <property type="match status" value="1"/>
</dbReference>
<dbReference type="PANTHER" id="PTHR38658:SF1">
    <property type="entry name" value="OXPP CYCLE PROTEIN OPCA-RELATED"/>
    <property type="match status" value="1"/>
</dbReference>
<dbReference type="EMBL" id="CP073100">
    <property type="protein sequence ID" value="QUE51048.1"/>
    <property type="molecule type" value="Genomic_DNA"/>
</dbReference>
<feature type="domain" description="Glucose-6-phosphate dehydrogenase assembly protein OpcA C-terminal" evidence="2">
    <location>
        <begin position="184"/>
        <end position="311"/>
    </location>
</feature>
<feature type="domain" description="Glucose-6-phosphate dehydrogenase assembly protein OpcA N-terminal" evidence="1">
    <location>
        <begin position="60"/>
        <end position="172"/>
    </location>
</feature>
<protein>
    <submittedName>
        <fullName evidence="3">Glucose-6-phosphate dehydrogenase assembly protein OpcA</fullName>
    </submittedName>
</protein>
<sequence>MPTLSMDPVLGQEVPVASIDKELRKLWEADEARTNASLINLVTCSEETGSLRKNTEIIRHLTEQHACRAILVEFDRTVTEPSIHAWITAHCHLSEGKKSVCCEQIAFQFTGRVTGRFRNTVFAHLNSDLPLIFWWQGELTDVFTERLSSVIDRLVIDSAPWTDPVASFTKLREAVKASGDNLVVQDLAWTRTWQFRLSVAALFDEPVALDALGSIMSARIVHHPAHRSSALQLLAWIAVQAGWRTGLELDLAVARRNGGNQSFSFESPSGNAITVTVEADENSAPLGLLELTSPQAAVRVSREAGASHLVRESSVNGVTRSALGPADPDDDALLVGDQLSRGGKNSLYRKVVPRFLELLGS</sequence>
<dbReference type="KEGG" id="lamb:KBB96_19600"/>
<name>A0A975G8R4_9BACT</name>
<dbReference type="AlphaFoldDB" id="A0A975G8R4"/>
<evidence type="ECO:0000259" key="2">
    <source>
        <dbReference type="Pfam" id="PF20171"/>
    </source>
</evidence>
<dbReference type="InterPro" id="IPR004555">
    <property type="entry name" value="G6PDH_assembly_OpcA"/>
</dbReference>
<dbReference type="InterPro" id="IPR046802">
    <property type="entry name" value="OpcA_G6PD_C"/>
</dbReference>